<dbReference type="EMBL" id="AFIG01000002">
    <property type="protein sequence ID" value="EGL53946.1"/>
    <property type="molecule type" value="Genomic_DNA"/>
</dbReference>
<evidence type="ECO:0000313" key="3">
    <source>
        <dbReference type="EMBL" id="EGL53946.1"/>
    </source>
</evidence>
<dbReference type="AlphaFoldDB" id="F5T0V1"/>
<dbReference type="Pfam" id="PF04023">
    <property type="entry name" value="FeoA"/>
    <property type="match status" value="1"/>
</dbReference>
<organism evidence="3 4">
    <name type="scientific">Methylophaga aminisulfidivorans MP</name>
    <dbReference type="NCBI Taxonomy" id="1026882"/>
    <lineage>
        <taxon>Bacteria</taxon>
        <taxon>Pseudomonadati</taxon>
        <taxon>Pseudomonadota</taxon>
        <taxon>Gammaproteobacteria</taxon>
        <taxon>Thiotrichales</taxon>
        <taxon>Piscirickettsiaceae</taxon>
        <taxon>Methylophaga</taxon>
    </lineage>
</organism>
<keyword evidence="4" id="KW-1185">Reference proteome</keyword>
<dbReference type="STRING" id="1026882.MAMP_00322"/>
<dbReference type="Gene3D" id="2.30.30.90">
    <property type="match status" value="1"/>
</dbReference>
<gene>
    <name evidence="3" type="ORF">MAMP_00322</name>
</gene>
<dbReference type="OrthoDB" id="9791355at2"/>
<dbReference type="InterPro" id="IPR008988">
    <property type="entry name" value="Transcriptional_repressor_C"/>
</dbReference>
<name>F5T0V1_9GAMM</name>
<sequence length="84" mass="9020">MTDSSLACTLWQLQEGKSAFILATNKDINPILDARIQDLGLGIGEQIRCLCKGPFNGTIVIQVGDCIYSLDPSLAKQIQVIALG</sequence>
<protein>
    <recommendedName>
        <fullName evidence="2">Ferrous iron transporter FeoA-like domain-containing protein</fullName>
    </recommendedName>
</protein>
<evidence type="ECO:0000313" key="4">
    <source>
        <dbReference type="Proteomes" id="UP000003544"/>
    </source>
</evidence>
<reference evidence="3 4" key="1">
    <citation type="journal article" date="2011" name="J. Bacteriol.">
        <title>Draft genome sequence of Methylophaga aminisulfidivorans MP T.</title>
        <authorList>
            <person name="Han G.H."/>
            <person name="Kim W."/>
            <person name="Chun J."/>
            <person name="Kim S.W."/>
        </authorList>
    </citation>
    <scope>NUCLEOTIDE SEQUENCE [LARGE SCALE GENOMIC DNA]</scope>
    <source>
        <strain evidence="4">MP(T)</strain>
    </source>
</reference>
<dbReference type="InterPro" id="IPR038157">
    <property type="entry name" value="FeoA_core_dom"/>
</dbReference>
<dbReference type="InterPro" id="IPR007167">
    <property type="entry name" value="Fe-transptr_FeoA-like"/>
</dbReference>
<comment type="caution">
    <text evidence="3">The sequence shown here is derived from an EMBL/GenBank/DDBJ whole genome shotgun (WGS) entry which is preliminary data.</text>
</comment>
<dbReference type="SMART" id="SM00899">
    <property type="entry name" value="FeoA"/>
    <property type="match status" value="1"/>
</dbReference>
<feature type="domain" description="Ferrous iron transporter FeoA-like" evidence="2">
    <location>
        <begin position="8"/>
        <end position="82"/>
    </location>
</feature>
<dbReference type="Proteomes" id="UP000003544">
    <property type="component" value="Unassembled WGS sequence"/>
</dbReference>
<evidence type="ECO:0000259" key="2">
    <source>
        <dbReference type="SMART" id="SM00899"/>
    </source>
</evidence>
<evidence type="ECO:0000256" key="1">
    <source>
        <dbReference type="ARBA" id="ARBA00023004"/>
    </source>
</evidence>
<dbReference type="SUPFAM" id="SSF50037">
    <property type="entry name" value="C-terminal domain of transcriptional repressors"/>
    <property type="match status" value="1"/>
</dbReference>
<accession>F5T0V1</accession>
<dbReference type="eggNOG" id="COG1918">
    <property type="taxonomic scope" value="Bacteria"/>
</dbReference>
<dbReference type="RefSeq" id="WP_007146194.1">
    <property type="nucleotide sequence ID" value="NZ_AFIG01000002.1"/>
</dbReference>
<dbReference type="GO" id="GO:0046914">
    <property type="term" value="F:transition metal ion binding"/>
    <property type="evidence" value="ECO:0007669"/>
    <property type="project" value="InterPro"/>
</dbReference>
<proteinExistence type="predicted"/>
<keyword evidence="1" id="KW-0408">Iron</keyword>